<keyword evidence="2" id="KW-1133">Transmembrane helix</keyword>
<evidence type="ECO:0000259" key="3">
    <source>
        <dbReference type="Pfam" id="PF05627"/>
    </source>
</evidence>
<evidence type="ECO:0000313" key="4">
    <source>
        <dbReference type="EMBL" id="PWZ23186.1"/>
    </source>
</evidence>
<dbReference type="ExpressionAtlas" id="A0A3L6EQE2">
    <property type="expression patterns" value="baseline and differential"/>
</dbReference>
<feature type="domain" description="RIN4 pathogenic type III effector avirulence factor Avr cleavage site" evidence="3">
    <location>
        <begin position="240"/>
        <end position="274"/>
    </location>
</feature>
<organism evidence="4">
    <name type="scientific">Zea mays</name>
    <name type="common">Maize</name>
    <dbReference type="NCBI Taxonomy" id="4577"/>
    <lineage>
        <taxon>Eukaryota</taxon>
        <taxon>Viridiplantae</taxon>
        <taxon>Streptophyta</taxon>
        <taxon>Embryophyta</taxon>
        <taxon>Tracheophyta</taxon>
        <taxon>Spermatophyta</taxon>
        <taxon>Magnoliopsida</taxon>
        <taxon>Liliopsida</taxon>
        <taxon>Poales</taxon>
        <taxon>Poaceae</taxon>
        <taxon>PACMAD clade</taxon>
        <taxon>Panicoideae</taxon>
        <taxon>Andropogonodae</taxon>
        <taxon>Andropogoneae</taxon>
        <taxon>Tripsacinae</taxon>
        <taxon>Zea</taxon>
    </lineage>
</organism>
<keyword evidence="2" id="KW-0472">Membrane</keyword>
<feature type="compositionally biased region" description="Basic and acidic residues" evidence="1">
    <location>
        <begin position="115"/>
        <end position="130"/>
    </location>
</feature>
<dbReference type="InterPro" id="IPR040387">
    <property type="entry name" value="RIN4/NOI4"/>
</dbReference>
<name>A0A3L6EQE2_MAIZE</name>
<feature type="domain" description="RIN4 pathogenic type III effector avirulence factor Avr cleavage site" evidence="3">
    <location>
        <begin position="77"/>
        <end position="106"/>
    </location>
</feature>
<protein>
    <submittedName>
        <fullName evidence="4">RPM1-interacting protein 4</fullName>
    </submittedName>
</protein>
<dbReference type="InterPro" id="IPR008700">
    <property type="entry name" value="TypeIII_avirulence_cleave"/>
</dbReference>
<reference evidence="4" key="1">
    <citation type="journal article" date="2018" name="Nat. Genet.">
        <title>Extensive intraspecific gene order and gene structural variations between Mo17 and other maize genomes.</title>
        <authorList>
            <person name="Sun S."/>
            <person name="Zhou Y."/>
            <person name="Chen J."/>
            <person name="Shi J."/>
            <person name="Zhao H."/>
            <person name="Zhao H."/>
            <person name="Song W."/>
            <person name="Zhang M."/>
            <person name="Cui Y."/>
            <person name="Dong X."/>
            <person name="Liu H."/>
            <person name="Ma X."/>
            <person name="Jiao Y."/>
            <person name="Wang B."/>
            <person name="Wei X."/>
            <person name="Stein J.C."/>
            <person name="Glaubitz J.C."/>
            <person name="Lu F."/>
            <person name="Yu G."/>
            <person name="Liang C."/>
            <person name="Fengler K."/>
            <person name="Li B."/>
            <person name="Rafalski A."/>
            <person name="Schnable P.S."/>
            <person name="Ware D.H."/>
            <person name="Buckler E.S."/>
            <person name="Lai J."/>
        </authorList>
    </citation>
    <scope>NUCLEOTIDE SEQUENCE [LARGE SCALE GENOMIC DNA]</scope>
    <source>
        <tissue evidence="4">Seedling</tissue>
    </source>
</reference>
<dbReference type="AlphaFoldDB" id="A0A3L6EQE2"/>
<evidence type="ECO:0000256" key="2">
    <source>
        <dbReference type="SAM" id="Phobius"/>
    </source>
</evidence>
<keyword evidence="2" id="KW-0812">Transmembrane</keyword>
<evidence type="ECO:0000256" key="1">
    <source>
        <dbReference type="SAM" id="MobiDB-lite"/>
    </source>
</evidence>
<feature type="region of interest" description="Disordered" evidence="1">
    <location>
        <begin position="100"/>
        <end position="297"/>
    </location>
</feature>
<dbReference type="EMBL" id="NCVQ01000006">
    <property type="protein sequence ID" value="PWZ23186.1"/>
    <property type="molecule type" value="Genomic_DNA"/>
</dbReference>
<gene>
    <name evidence="4" type="ORF">Zm00014a_034424</name>
</gene>
<dbReference type="PANTHER" id="PTHR33159">
    <property type="entry name" value="RPM1-INTERACTING PROTEIN 4 (RIN4) FAMILY PROTEIN"/>
    <property type="match status" value="1"/>
</dbReference>
<dbReference type="PANTHER" id="PTHR33159:SF37">
    <property type="entry name" value="NITRATE-INDUCED NOI PROTEIN, EXPRESSED"/>
    <property type="match status" value="1"/>
</dbReference>
<comment type="caution">
    <text evidence="4">The sequence shown here is derived from an EMBL/GenBank/DDBJ whole genome shotgun (WGS) entry which is preliminary data.</text>
</comment>
<dbReference type="Pfam" id="PF05627">
    <property type="entry name" value="AvrRpt-cleavage"/>
    <property type="match status" value="2"/>
</dbReference>
<proteinExistence type="predicted"/>
<feature type="transmembrane region" description="Helical" evidence="2">
    <location>
        <begin position="58"/>
        <end position="74"/>
    </location>
</feature>
<feature type="compositionally biased region" description="Basic and acidic residues" evidence="1">
    <location>
        <begin position="176"/>
        <end position="186"/>
    </location>
</feature>
<accession>A0A3L6EQE2</accession>
<sequence length="327" mass="36264">MWGFSWNCPRLAWQPCDSLLPSFILPVPRNEVEVPISNQITRSSINLPWQCVLHLIDYLYWVFFINLLTWIYLFQHQGPGVPKFGSWEDEGDHPYTQYFENARKGKSPGRSATQNEHRTGDPEALFKEDTTPSAKASALRTGSEDPVAPKPKDAAFARGKPYAEPATHKHGANTSYERKTGMERSPLHPHQQARLVNRGGVSSPSWERRGSSEGNRGAAPTTPGRSSKMRPGGRGDETPERGSAVPKFGEWDEKDPSTGEGFTDIFNKVREEKQSGDAPVITSGNAGGGYSRSNQGRKYESSLVQQLIGAVEDLDEPEPIVSFSHEL</sequence>
<dbReference type="Proteomes" id="UP000251960">
    <property type="component" value="Chromosome 5"/>
</dbReference>